<dbReference type="InterPro" id="IPR003010">
    <property type="entry name" value="C-N_Hydrolase"/>
</dbReference>
<dbReference type="Pfam" id="PF00795">
    <property type="entry name" value="CN_hydrolase"/>
    <property type="match status" value="1"/>
</dbReference>
<comment type="similarity">
    <text evidence="1">Belongs to the carbon-nitrogen hydrolase superfamily. NIT1/NIT2 family.</text>
</comment>
<dbReference type="PANTHER" id="PTHR23088:SF27">
    <property type="entry name" value="DEAMINATED GLUTATHIONE AMIDASE"/>
    <property type="match status" value="1"/>
</dbReference>
<dbReference type="InterPro" id="IPR001110">
    <property type="entry name" value="UPF0012_CS"/>
</dbReference>
<dbReference type="PANTHER" id="PTHR23088">
    <property type="entry name" value="NITRILASE-RELATED"/>
    <property type="match status" value="1"/>
</dbReference>
<evidence type="ECO:0000313" key="4">
    <source>
        <dbReference type="Proteomes" id="UP000195981"/>
    </source>
</evidence>
<dbReference type="OrthoDB" id="9811121at2"/>
<sequence>MRIACAQIIVPDDPADATERCLRAVDEAAGSGARLIVLPEAALAPFGTDLRAAARENAAEFDARLTARAEELDVVVVAGSFVPADGDASEDRVLNRVIVRGRGTRVDYDKIHLFDAFGTRESATIAPGRALRTVDVDGLRIGLATCYDVRFPEQFQALADRGAQAVVLPAAWADGPGKAEQWRLLVRARALDTTVHLIACDQAPPPVDPAPERGCGGSLVVSPLGEVRAELGREEGILLADIDAEEVAAVRRRLPVLAHRADLRG</sequence>
<dbReference type="Gene3D" id="3.60.110.10">
    <property type="entry name" value="Carbon-nitrogen hydrolase"/>
    <property type="match status" value="1"/>
</dbReference>
<feature type="domain" description="CN hydrolase" evidence="2">
    <location>
        <begin position="1"/>
        <end position="244"/>
    </location>
</feature>
<dbReference type="PROSITE" id="PS01227">
    <property type="entry name" value="UPF0012"/>
    <property type="match status" value="1"/>
</dbReference>
<dbReference type="RefSeq" id="WP_087104298.1">
    <property type="nucleotide sequence ID" value="NZ_FWFG01000068.1"/>
</dbReference>
<dbReference type="GO" id="GO:0004040">
    <property type="term" value="F:amidase activity"/>
    <property type="evidence" value="ECO:0007669"/>
    <property type="project" value="UniProtKB-EC"/>
</dbReference>
<dbReference type="EMBL" id="FWFG01000068">
    <property type="protein sequence ID" value="SLM92451.1"/>
    <property type="molecule type" value="Genomic_DNA"/>
</dbReference>
<proteinExistence type="inferred from homology"/>
<evidence type="ECO:0000256" key="1">
    <source>
        <dbReference type="ARBA" id="ARBA00010613"/>
    </source>
</evidence>
<organism evidence="3 4">
    <name type="scientific">Brachybacterium nesterenkovii</name>
    <dbReference type="NCBI Taxonomy" id="47847"/>
    <lineage>
        <taxon>Bacteria</taxon>
        <taxon>Bacillati</taxon>
        <taxon>Actinomycetota</taxon>
        <taxon>Actinomycetes</taxon>
        <taxon>Micrococcales</taxon>
        <taxon>Dermabacteraceae</taxon>
        <taxon>Brachybacterium</taxon>
    </lineage>
</organism>
<keyword evidence="4" id="KW-1185">Reference proteome</keyword>
<gene>
    <name evidence="3" type="ORF">FM110_08305</name>
</gene>
<dbReference type="AlphaFoldDB" id="A0A1X6X1T9"/>
<dbReference type="SUPFAM" id="SSF56317">
    <property type="entry name" value="Carbon-nitrogen hydrolase"/>
    <property type="match status" value="1"/>
</dbReference>
<keyword evidence="3" id="KW-0378">Hydrolase</keyword>
<dbReference type="EC" id="3.5.1.4" evidence="3"/>
<protein>
    <submittedName>
        <fullName evidence="3">Aliphatic amidase AmiE</fullName>
        <ecNumber evidence="3">3.5.1.4</ecNumber>
    </submittedName>
</protein>
<accession>A0A1X6X1T9</accession>
<evidence type="ECO:0000313" key="3">
    <source>
        <dbReference type="EMBL" id="SLM92451.1"/>
    </source>
</evidence>
<name>A0A1X6X1T9_9MICO</name>
<dbReference type="InterPro" id="IPR036526">
    <property type="entry name" value="C-N_Hydrolase_sf"/>
</dbReference>
<dbReference type="Proteomes" id="UP000195981">
    <property type="component" value="Unassembled WGS sequence"/>
</dbReference>
<reference evidence="3 4" key="1">
    <citation type="submission" date="2017-02" db="EMBL/GenBank/DDBJ databases">
        <authorList>
            <person name="Peterson S.W."/>
        </authorList>
    </citation>
    <scope>NUCLEOTIDE SEQUENCE [LARGE SCALE GENOMIC DNA]</scope>
    <source>
        <strain evidence="3 4">CIP104813</strain>
    </source>
</reference>
<evidence type="ECO:0000259" key="2">
    <source>
        <dbReference type="PROSITE" id="PS50263"/>
    </source>
</evidence>
<dbReference type="PROSITE" id="PS50263">
    <property type="entry name" value="CN_HYDROLASE"/>
    <property type="match status" value="1"/>
</dbReference>